<keyword evidence="13" id="KW-0170">Cobalt</keyword>
<keyword evidence="13" id="KW-0464">Manganese</keyword>
<proteinExistence type="inferred from homology"/>
<comment type="cofactor">
    <cofactor evidence="5">
        <name>Fe(2+)</name>
        <dbReference type="ChEBI" id="CHEBI:29033"/>
    </cofactor>
</comment>
<sequence length="235" mass="25152">MSPSDPIATRDPAAPRLGPIAAPSILSADFARLSDATAIVDPRRDWLHCDVMDGHFVPNLTFGPLVLAGLRRLTRAFLDVHLMIHHPARLLEPFAEAGADQITIHAEAHHDAPLADTLTAIRARGVQCGLALKPGTPLAAFEPLLDSLDLLLIMTVEPGFGGQAFMTAMLDKVREARSWRERNGARFLIEVDGGIASDTASLARAAGADVFVAGHAVFRQPEPRLALASLRDSIA</sequence>
<dbReference type="InterPro" id="IPR026019">
    <property type="entry name" value="Ribul_P_3_epim"/>
</dbReference>
<feature type="binding site" evidence="14">
    <location>
        <position position="194"/>
    </location>
    <ligand>
        <name>substrate</name>
    </ligand>
</feature>
<dbReference type="Pfam" id="PF00834">
    <property type="entry name" value="Ribul_P_3_epim"/>
    <property type="match status" value="1"/>
</dbReference>
<evidence type="ECO:0000313" key="16">
    <source>
        <dbReference type="Proteomes" id="UP000580839"/>
    </source>
</evidence>
<dbReference type="PIRSF" id="PIRSF001461">
    <property type="entry name" value="RPE"/>
    <property type="match status" value="1"/>
</dbReference>
<keyword evidence="8 10" id="KW-0479">Metal-binding</keyword>
<dbReference type="GO" id="GO:0005737">
    <property type="term" value="C:cytoplasm"/>
    <property type="evidence" value="ECO:0007669"/>
    <property type="project" value="UniProtKB-ARBA"/>
</dbReference>
<dbReference type="HAMAP" id="MF_02227">
    <property type="entry name" value="RPE"/>
    <property type="match status" value="1"/>
</dbReference>
<dbReference type="PANTHER" id="PTHR11749">
    <property type="entry name" value="RIBULOSE-5-PHOSPHATE-3-EPIMERASE"/>
    <property type="match status" value="1"/>
</dbReference>
<evidence type="ECO:0000256" key="8">
    <source>
        <dbReference type="ARBA" id="ARBA00022723"/>
    </source>
</evidence>
<accession>A0A849SGT2</accession>
<protein>
    <recommendedName>
        <fullName evidence="7 10">Ribulose-phosphate 3-epimerase</fullName>
        <ecNumber evidence="7 10">5.1.3.1</ecNumber>
    </recommendedName>
</protein>
<comment type="cofactor">
    <cofactor evidence="4">
        <name>Zn(2+)</name>
        <dbReference type="ChEBI" id="CHEBI:29105"/>
    </cofactor>
</comment>
<dbReference type="FunFam" id="3.20.20.70:FF:000004">
    <property type="entry name" value="Ribulose-phosphate 3-epimerase"/>
    <property type="match status" value="1"/>
</dbReference>
<evidence type="ECO:0000256" key="14">
    <source>
        <dbReference type="PIRSR" id="PIRSR001461-3"/>
    </source>
</evidence>
<evidence type="ECO:0000256" key="2">
    <source>
        <dbReference type="ARBA" id="ARBA00001936"/>
    </source>
</evidence>
<gene>
    <name evidence="10 15" type="primary">rpe</name>
    <name evidence="15" type="ORF">HOP12_12415</name>
</gene>
<dbReference type="EC" id="5.1.3.1" evidence="7 10"/>
<dbReference type="GO" id="GO:0046872">
    <property type="term" value="F:metal ion binding"/>
    <property type="evidence" value="ECO:0007669"/>
    <property type="project" value="UniProtKB-UniRule"/>
</dbReference>
<comment type="caution">
    <text evidence="10">Lacks conserved residue(s) required for the propagation of feature annotation.</text>
</comment>
<evidence type="ECO:0000256" key="1">
    <source>
        <dbReference type="ARBA" id="ARBA00001782"/>
    </source>
</evidence>
<evidence type="ECO:0000256" key="10">
    <source>
        <dbReference type="HAMAP-Rule" id="MF_02227"/>
    </source>
</evidence>
<feature type="binding site" evidence="10 13">
    <location>
        <position position="81"/>
    </location>
    <ligand>
        <name>a divalent metal cation</name>
        <dbReference type="ChEBI" id="CHEBI:60240"/>
    </ligand>
</feature>
<dbReference type="AlphaFoldDB" id="A0A849SGT2"/>
<evidence type="ECO:0000313" key="15">
    <source>
        <dbReference type="EMBL" id="NOT34958.1"/>
    </source>
</evidence>
<dbReference type="InterPro" id="IPR011060">
    <property type="entry name" value="RibuloseP-bd_barrel"/>
</dbReference>
<feature type="binding site" evidence="10 14">
    <location>
        <position position="24"/>
    </location>
    <ligand>
        <name>substrate</name>
    </ligand>
</feature>
<dbReference type="Proteomes" id="UP000580839">
    <property type="component" value="Unassembled WGS sequence"/>
</dbReference>
<keyword evidence="9 10" id="KW-0413">Isomerase</keyword>
<name>A0A849SGT2_UNCEI</name>
<feature type="active site" description="Proton donor" evidence="10 12">
    <location>
        <position position="192"/>
    </location>
</feature>
<dbReference type="InterPro" id="IPR013785">
    <property type="entry name" value="Aldolase_TIM"/>
</dbReference>
<comment type="pathway">
    <text evidence="10">Carbohydrate degradation.</text>
</comment>
<dbReference type="NCBIfam" id="NF004076">
    <property type="entry name" value="PRK05581.1-4"/>
    <property type="match status" value="1"/>
</dbReference>
<comment type="catalytic activity">
    <reaction evidence="1 10 11">
        <text>D-ribulose 5-phosphate = D-xylulose 5-phosphate</text>
        <dbReference type="Rhea" id="RHEA:13677"/>
        <dbReference type="ChEBI" id="CHEBI:57737"/>
        <dbReference type="ChEBI" id="CHEBI:58121"/>
        <dbReference type="EC" id="5.1.3.1"/>
    </reaction>
</comment>
<dbReference type="NCBIfam" id="TIGR01163">
    <property type="entry name" value="rpe"/>
    <property type="match status" value="1"/>
</dbReference>
<evidence type="ECO:0000256" key="11">
    <source>
        <dbReference type="PIRNR" id="PIRNR001461"/>
    </source>
</evidence>
<evidence type="ECO:0000256" key="4">
    <source>
        <dbReference type="ARBA" id="ARBA00001947"/>
    </source>
</evidence>
<dbReference type="InterPro" id="IPR000056">
    <property type="entry name" value="Ribul_P_3_epim-like"/>
</dbReference>
<dbReference type="GO" id="GO:0019323">
    <property type="term" value="P:pentose catabolic process"/>
    <property type="evidence" value="ECO:0007669"/>
    <property type="project" value="UniProtKB-UniRule"/>
</dbReference>
<keyword evidence="13" id="KW-0862">Zinc</keyword>
<dbReference type="PROSITE" id="PS01086">
    <property type="entry name" value="RIBUL_P_3_EPIMER_2"/>
    <property type="match status" value="1"/>
</dbReference>
<keyword evidence="10 11" id="KW-0119">Carbohydrate metabolism</keyword>
<comment type="caution">
    <text evidence="15">The sequence shown here is derived from an EMBL/GenBank/DDBJ whole genome shotgun (WGS) entry which is preliminary data.</text>
</comment>
<evidence type="ECO:0000256" key="7">
    <source>
        <dbReference type="ARBA" id="ARBA00013188"/>
    </source>
</evidence>
<evidence type="ECO:0000256" key="9">
    <source>
        <dbReference type="ARBA" id="ARBA00023235"/>
    </source>
</evidence>
<evidence type="ECO:0000256" key="6">
    <source>
        <dbReference type="ARBA" id="ARBA00009541"/>
    </source>
</evidence>
<comment type="cofactor">
    <cofactor evidence="10 13">
        <name>a divalent metal cation</name>
        <dbReference type="ChEBI" id="CHEBI:60240"/>
    </cofactor>
    <text evidence="10 13">Binds 1 divalent metal cation per subunit.</text>
</comment>
<feature type="binding site" evidence="10 13">
    <location>
        <position position="48"/>
    </location>
    <ligand>
        <name>a divalent metal cation</name>
        <dbReference type="ChEBI" id="CHEBI:60240"/>
    </ligand>
</feature>
<dbReference type="GO" id="GO:0004750">
    <property type="term" value="F:D-ribulose-phosphate 3-epimerase activity"/>
    <property type="evidence" value="ECO:0007669"/>
    <property type="project" value="UniProtKB-UniRule"/>
</dbReference>
<comment type="cofactor">
    <cofactor evidence="2">
        <name>Mn(2+)</name>
        <dbReference type="ChEBI" id="CHEBI:29035"/>
    </cofactor>
</comment>
<dbReference type="Gene3D" id="3.20.20.70">
    <property type="entry name" value="Aldolase class I"/>
    <property type="match status" value="1"/>
</dbReference>
<dbReference type="CDD" id="cd00429">
    <property type="entry name" value="RPE"/>
    <property type="match status" value="1"/>
</dbReference>
<reference evidence="15 16" key="1">
    <citation type="submission" date="2020-04" db="EMBL/GenBank/DDBJ databases">
        <title>Metagenomic profiling of ammonia- and methane-oxidizing microorganisms in a Dutch drinking water treatment plant.</title>
        <authorList>
            <person name="Poghosyan L."/>
            <person name="Leucker S."/>
        </authorList>
    </citation>
    <scope>NUCLEOTIDE SEQUENCE [LARGE SCALE GENOMIC DNA]</scope>
    <source>
        <strain evidence="15">S-RSF-IL-03</strain>
    </source>
</reference>
<dbReference type="EMBL" id="JABFRW010000159">
    <property type="protein sequence ID" value="NOT34958.1"/>
    <property type="molecule type" value="Genomic_DNA"/>
</dbReference>
<evidence type="ECO:0000256" key="13">
    <source>
        <dbReference type="PIRSR" id="PIRSR001461-2"/>
    </source>
</evidence>
<feature type="binding site" evidence="10 14">
    <location>
        <position position="81"/>
    </location>
    <ligand>
        <name>substrate</name>
    </ligand>
</feature>
<comment type="cofactor">
    <cofactor evidence="3">
        <name>Co(2+)</name>
        <dbReference type="ChEBI" id="CHEBI:48828"/>
    </cofactor>
</comment>
<organism evidence="15 16">
    <name type="scientific">Eiseniibacteriota bacterium</name>
    <dbReference type="NCBI Taxonomy" id="2212470"/>
    <lineage>
        <taxon>Bacteria</taxon>
        <taxon>Candidatus Eiseniibacteriota</taxon>
    </lineage>
</organism>
<dbReference type="GO" id="GO:0006098">
    <property type="term" value="P:pentose-phosphate shunt"/>
    <property type="evidence" value="ECO:0007669"/>
    <property type="project" value="UniProtKB-UniRule"/>
</dbReference>
<dbReference type="SUPFAM" id="SSF51366">
    <property type="entry name" value="Ribulose-phoshate binding barrel"/>
    <property type="match status" value="1"/>
</dbReference>
<evidence type="ECO:0000256" key="5">
    <source>
        <dbReference type="ARBA" id="ARBA00001954"/>
    </source>
</evidence>
<comment type="function">
    <text evidence="10">Catalyzes the reversible epimerization of D-ribulose 5-phosphate to D-xylulose 5-phosphate.</text>
</comment>
<comment type="similarity">
    <text evidence="6 10 11">Belongs to the ribulose-phosphate 3-epimerase family.</text>
</comment>
<feature type="binding site" evidence="10 14">
    <location>
        <begin position="159"/>
        <end position="162"/>
    </location>
    <ligand>
        <name>substrate</name>
    </ligand>
</feature>
<feature type="active site" description="Proton acceptor" evidence="10 12">
    <location>
        <position position="50"/>
    </location>
</feature>
<feature type="binding site" evidence="10 13">
    <location>
        <position position="50"/>
    </location>
    <ligand>
        <name>a divalent metal cation</name>
        <dbReference type="ChEBI" id="CHEBI:60240"/>
    </ligand>
</feature>
<evidence type="ECO:0000256" key="3">
    <source>
        <dbReference type="ARBA" id="ARBA00001941"/>
    </source>
</evidence>
<evidence type="ECO:0000256" key="12">
    <source>
        <dbReference type="PIRSR" id="PIRSR001461-1"/>
    </source>
</evidence>
<feature type="binding site" evidence="10">
    <location>
        <begin position="192"/>
        <end position="194"/>
    </location>
    <ligand>
        <name>substrate</name>
    </ligand>
</feature>
<feature type="binding site" evidence="10 13">
    <location>
        <position position="192"/>
    </location>
    <ligand>
        <name>a divalent metal cation</name>
        <dbReference type="ChEBI" id="CHEBI:60240"/>
    </ligand>
</feature>